<sequence length="946" mass="106504">MCIVLCNSPNRLIFIVVSIANEHLHVNIFVKLQMDSVFNKLKTKVSGALPGNPLTREYDIEKKIGQTGLGSLWKLYSARKRSTHQEATIWIMEKKLLESYPKLQRESMVEVLKYGVSTLMRIKHPKIVSVLQPLEESRESLAYATEPLFTSLNSVLARDSSKVGQSDESMDFFLSDTEIKYGLVQLAEALNFLHCDCHRLHLNLTPESVVINRFGIWKLGGFEFSKVADQNEKSEQSFVKIPVWQSNLMPTCQLNLNASSPEAILQGEVTSASDMFSLGLLICALFNHGKSILDVGDDYHAYKRTVKQLPSLLSSKGLDLPNNLKEYVKMMLSSDPQIRPDAVQFLRTPYFEDASMSVLRSVDNMYQLDNLSRSQFYKSLPNSIHALPKRLCLFRVFPQISEDFSNPHMVPFILPAVLQILDLVTQDEFIRYMLPRLIPVMSMKEPIQIILIFLQNLHILSEKFPIKEFRNYVLPMLQLALDIDNKMIQELCLKSLPTIGKAMDLTVLRNSLIPRIQRLCLSTEYLSTRMNCLLCIGKLLDHLDKWIVMDDILPFLQQIKSREPTILIAILGIYRLAFSHEKLGISREKLANKVLPYLIPLSIESSLNLKQYSAYASLIRDMCSYLEREQYAKLEQLHGAATDENSMIRIGNIDESVWATSNSCSDLMTRIICAYLDDADQYVKRSSVPTSLTVNSNNSNNTSPTSSAGTTSSIQGVSGSINNESTNLSLEQKRQLAAKKDQIERLSSNLTSVPSLLQPATGVGPMKLTTTTINKPKPVDITNTLISYNVNAINSTSDMMNKSTTQSNRIGTGIPLALITPPTTQHQSYEKNGVFDNNNNNNNNSLYYHSNNNVEQLQSTILPKSIIPHNSSNNFNSLNSIPFSPTNSNMMRPVQQQQPIPNAMTYQLFPTTSSITMPTPMFNQNVSNSNNLIKPLSKCEIDDLLS</sequence>
<dbReference type="GO" id="GO:0005524">
    <property type="term" value="F:ATP binding"/>
    <property type="evidence" value="ECO:0007669"/>
    <property type="project" value="InterPro"/>
</dbReference>
<dbReference type="SUPFAM" id="SSF56112">
    <property type="entry name" value="Protein kinase-like (PK-like)"/>
    <property type="match status" value="1"/>
</dbReference>
<dbReference type="Pfam" id="PF00069">
    <property type="entry name" value="Pkinase"/>
    <property type="match status" value="1"/>
</dbReference>
<dbReference type="GO" id="GO:0004672">
    <property type="term" value="F:protein kinase activity"/>
    <property type="evidence" value="ECO:0007669"/>
    <property type="project" value="InterPro"/>
</dbReference>
<reference evidence="4" key="1">
    <citation type="submission" date="2022-06" db="EMBL/GenBank/DDBJ databases">
        <authorList>
            <person name="Berger JAMES D."/>
            <person name="Berger JAMES D."/>
        </authorList>
    </citation>
    <scope>NUCLEOTIDE SEQUENCE [LARGE SCALE GENOMIC DNA]</scope>
</reference>
<dbReference type="PANTHER" id="PTHR12984">
    <property type="entry name" value="SCY1-RELATED S/T PROTEIN KINASE-LIKE"/>
    <property type="match status" value="1"/>
</dbReference>
<dbReference type="PROSITE" id="PS50011">
    <property type="entry name" value="PROTEIN_KINASE_DOM"/>
    <property type="match status" value="1"/>
</dbReference>
<feature type="region of interest" description="Disordered" evidence="2">
    <location>
        <begin position="690"/>
        <end position="720"/>
    </location>
</feature>
<dbReference type="WBParaSite" id="SRDH1_78100.7">
    <property type="protein sequence ID" value="SRDH1_78100.7"/>
    <property type="gene ID" value="SRDH1_78100"/>
</dbReference>
<dbReference type="InterPro" id="IPR051177">
    <property type="entry name" value="CIK-Related_Protein"/>
</dbReference>
<dbReference type="PANTHER" id="PTHR12984:SF6">
    <property type="entry name" value="SCY1-LIKE PROTEIN 2"/>
    <property type="match status" value="1"/>
</dbReference>
<dbReference type="InterPro" id="IPR011989">
    <property type="entry name" value="ARM-like"/>
</dbReference>
<dbReference type="AlphaFoldDB" id="A0AA85G6F6"/>
<evidence type="ECO:0000256" key="2">
    <source>
        <dbReference type="SAM" id="MobiDB-lite"/>
    </source>
</evidence>
<evidence type="ECO:0000313" key="4">
    <source>
        <dbReference type="Proteomes" id="UP000050792"/>
    </source>
</evidence>
<dbReference type="SUPFAM" id="SSF48371">
    <property type="entry name" value="ARM repeat"/>
    <property type="match status" value="1"/>
</dbReference>
<feature type="domain" description="Protein kinase" evidence="3">
    <location>
        <begin position="58"/>
        <end position="351"/>
    </location>
</feature>
<dbReference type="InterPro" id="IPR000719">
    <property type="entry name" value="Prot_kinase_dom"/>
</dbReference>
<feature type="compositionally biased region" description="Low complexity" evidence="2">
    <location>
        <begin position="690"/>
        <end position="713"/>
    </location>
</feature>
<dbReference type="SMART" id="SM00220">
    <property type="entry name" value="S_TKc"/>
    <property type="match status" value="1"/>
</dbReference>
<keyword evidence="4" id="KW-1185">Reference proteome</keyword>
<dbReference type="WBParaSite" id="SRDH1_78100.2">
    <property type="protein sequence ID" value="SRDH1_78100.2"/>
    <property type="gene ID" value="SRDH1_78100"/>
</dbReference>
<dbReference type="InterPro" id="IPR011009">
    <property type="entry name" value="Kinase-like_dom_sf"/>
</dbReference>
<dbReference type="Proteomes" id="UP000050792">
    <property type="component" value="Unassembled WGS sequence"/>
</dbReference>
<proteinExistence type="inferred from homology"/>
<protein>
    <recommendedName>
        <fullName evidence="3">Protein kinase domain-containing protein</fullName>
    </recommendedName>
</protein>
<evidence type="ECO:0000313" key="5">
    <source>
        <dbReference type="WBParaSite" id="SRDH1_78100.10"/>
    </source>
</evidence>
<evidence type="ECO:0000313" key="6">
    <source>
        <dbReference type="WBParaSite" id="SRDH1_78100.2"/>
    </source>
</evidence>
<evidence type="ECO:0000259" key="3">
    <source>
        <dbReference type="PROSITE" id="PS50011"/>
    </source>
</evidence>
<dbReference type="WBParaSite" id="SRDH1_78100.10">
    <property type="protein sequence ID" value="SRDH1_78100.10"/>
    <property type="gene ID" value="SRDH1_78100"/>
</dbReference>
<dbReference type="InterPro" id="IPR016024">
    <property type="entry name" value="ARM-type_fold"/>
</dbReference>
<dbReference type="Gene3D" id="1.25.10.10">
    <property type="entry name" value="Leucine-rich Repeat Variant"/>
    <property type="match status" value="1"/>
</dbReference>
<evidence type="ECO:0000256" key="1">
    <source>
        <dbReference type="ARBA" id="ARBA00038349"/>
    </source>
</evidence>
<dbReference type="Gene3D" id="3.30.200.20">
    <property type="entry name" value="Phosphorylase Kinase, domain 1"/>
    <property type="match status" value="1"/>
</dbReference>
<organism evidence="4 5">
    <name type="scientific">Schistosoma rodhaini</name>
    <dbReference type="NCBI Taxonomy" id="6188"/>
    <lineage>
        <taxon>Eukaryota</taxon>
        <taxon>Metazoa</taxon>
        <taxon>Spiralia</taxon>
        <taxon>Lophotrochozoa</taxon>
        <taxon>Platyhelminthes</taxon>
        <taxon>Trematoda</taxon>
        <taxon>Digenea</taxon>
        <taxon>Strigeidida</taxon>
        <taxon>Schistosomatoidea</taxon>
        <taxon>Schistosomatidae</taxon>
        <taxon>Schistosoma</taxon>
    </lineage>
</organism>
<dbReference type="CDD" id="cd14011">
    <property type="entry name" value="PK_SCY1_like"/>
    <property type="match status" value="1"/>
</dbReference>
<comment type="similarity">
    <text evidence="1">Belongs to the protein kinase superfamily.</text>
</comment>
<reference evidence="5 6" key="2">
    <citation type="submission" date="2023-11" db="UniProtKB">
        <authorList>
            <consortium name="WormBaseParasite"/>
        </authorList>
    </citation>
    <scope>IDENTIFICATION</scope>
</reference>
<dbReference type="Gene3D" id="1.10.510.10">
    <property type="entry name" value="Transferase(Phosphotransferase) domain 1"/>
    <property type="match status" value="1"/>
</dbReference>
<name>A0AA85G6F6_9TREM</name>
<dbReference type="WBParaSite" id="SRDH1_78100.8">
    <property type="protein sequence ID" value="SRDH1_78100.8"/>
    <property type="gene ID" value="SRDH1_78100"/>
</dbReference>
<accession>A0AA85G6F6</accession>